<evidence type="ECO:0000313" key="2">
    <source>
        <dbReference type="EMBL" id="TDN94770.1"/>
    </source>
</evidence>
<evidence type="ECO:0000313" key="3">
    <source>
        <dbReference type="Proteomes" id="UP000294737"/>
    </source>
</evidence>
<protein>
    <recommendedName>
        <fullName evidence="1">Bacterial HORMA domain-containing protein</fullName>
    </recommendedName>
</protein>
<evidence type="ECO:0000259" key="1">
    <source>
        <dbReference type="Pfam" id="PF18138"/>
    </source>
</evidence>
<gene>
    <name evidence="2" type="ORF">EV677_1326</name>
</gene>
<dbReference type="AlphaFoldDB" id="A0A4R6GJY9"/>
<name>A0A4R6GJY9_9BURK</name>
<feature type="domain" description="Bacterial HORMA" evidence="1">
    <location>
        <begin position="4"/>
        <end position="168"/>
    </location>
</feature>
<dbReference type="OrthoDB" id="7594557at2"/>
<dbReference type="Pfam" id="PF18138">
    <property type="entry name" value="bacHORMA_1"/>
    <property type="match status" value="1"/>
</dbReference>
<reference evidence="2 3" key="1">
    <citation type="submission" date="2019-03" db="EMBL/GenBank/DDBJ databases">
        <title>Genomic Encyclopedia of Type Strains, Phase IV (KMG-IV): sequencing the most valuable type-strain genomes for metagenomic binning, comparative biology and taxonomic classification.</title>
        <authorList>
            <person name="Goeker M."/>
        </authorList>
    </citation>
    <scope>NUCLEOTIDE SEQUENCE [LARGE SCALE GENOMIC DNA]</scope>
    <source>
        <strain evidence="2 3">DSM 18555</strain>
    </source>
</reference>
<dbReference type="RefSeq" id="WP_112991461.1">
    <property type="nucleotide sequence ID" value="NZ_PTLZ01000001.1"/>
</dbReference>
<dbReference type="InterPro" id="IPR041162">
    <property type="entry name" value="Bact_HORMA_1"/>
</dbReference>
<dbReference type="EMBL" id="SNWF01000004">
    <property type="protein sequence ID" value="TDN94770.1"/>
    <property type="molecule type" value="Genomic_DNA"/>
</dbReference>
<sequence length="170" mass="18946">MSSSFTVSSSSTFTVTHARHLAAKVKTDLKRMQRFYNSPSDVMLDKYETELTELIRNGYLSSVIFGYKRDGQFIEPTLKYTAQELSGAGADDDPGKVKPGADIQGASFSSYLTYSAKWHALTLDEQNRFEATLPFQRNSVPEPTSAGYYVSDNNYSSGGRTLGRQSMRSY</sequence>
<proteinExistence type="predicted"/>
<organism evidence="2 3">
    <name type="scientific">Herminiimonas fonticola</name>
    <dbReference type="NCBI Taxonomy" id="303380"/>
    <lineage>
        <taxon>Bacteria</taxon>
        <taxon>Pseudomonadati</taxon>
        <taxon>Pseudomonadota</taxon>
        <taxon>Betaproteobacteria</taxon>
        <taxon>Burkholderiales</taxon>
        <taxon>Oxalobacteraceae</taxon>
        <taxon>Herminiimonas</taxon>
    </lineage>
</organism>
<keyword evidence="3" id="KW-1185">Reference proteome</keyword>
<accession>A0A4R6GJY9</accession>
<comment type="caution">
    <text evidence="2">The sequence shown here is derived from an EMBL/GenBank/DDBJ whole genome shotgun (WGS) entry which is preliminary data.</text>
</comment>
<dbReference type="Proteomes" id="UP000294737">
    <property type="component" value="Unassembled WGS sequence"/>
</dbReference>